<dbReference type="Gene3D" id="2.30.29.30">
    <property type="entry name" value="Pleckstrin-homology domain (PH domain)/Phosphotyrosine-binding domain (PTB)"/>
    <property type="match status" value="1"/>
</dbReference>
<dbReference type="Proteomes" id="UP001476247">
    <property type="component" value="Unassembled WGS sequence"/>
</dbReference>
<dbReference type="SUPFAM" id="SSF50729">
    <property type="entry name" value="PH domain-like"/>
    <property type="match status" value="1"/>
</dbReference>
<dbReference type="InterPro" id="IPR035899">
    <property type="entry name" value="DBL_dom_sf"/>
</dbReference>
<proteinExistence type="predicted"/>
<feature type="domain" description="DH" evidence="2">
    <location>
        <begin position="63"/>
        <end position="155"/>
    </location>
</feature>
<evidence type="ECO:0000313" key="4">
    <source>
        <dbReference type="Proteomes" id="UP001476247"/>
    </source>
</evidence>
<gene>
    <name evidence="3" type="ORF">HPULCUR_009820</name>
</gene>
<dbReference type="PROSITE" id="PS50010">
    <property type="entry name" value="DH_2"/>
    <property type="match status" value="1"/>
</dbReference>
<evidence type="ECO:0000259" key="2">
    <source>
        <dbReference type="PROSITE" id="PS50010"/>
    </source>
</evidence>
<keyword evidence="4" id="KW-1185">Reference proteome</keyword>
<feature type="region of interest" description="Disordered" evidence="1">
    <location>
        <begin position="548"/>
        <end position="603"/>
    </location>
</feature>
<sequence length="733" mass="84098">MDSTCSCCSCNSSSIIEEEAQSPTTPIISQSEKFKQKKLHAIQELQQTERDYVLDLSHLVQHYCDMHAEAWALISEYRDRPEWTLFLKECAIHDTKQQRKLHFEDYLIKPVQRICRYQLLIKEIIRYTSPQCSEYELWKTISSEMQDIVTDIDYRKFQRDMKERTEKFVQRLYGDWRISKRHVSQLNNLLISGAIEVTYSALGQTVSKPRYLGCFIFKTYIIMVRPKKVNCYEPKHWFPLRMTEFEDLLDIEGQREHSFVLRCKKHTFCFSASCAQEKILWVKKIQEAIISAKIEASDENLSAQDFIISSLPGITSKRSPQSIRLSRSFTNILDITLASGDLIDKRSHSDFSMNTLEKRNLKRSASTSIQFDDIIKLHTPVIIKSATATTTTTTTSSLKKRYSVDYPKSELYTKSDGLTSATTTRKRPSSLDLLSAANNTTNMIGKMSLQLKSNHQNALRLTVDHKLRDVCTQDYLSSRAWYIRDRDSSPTSYYQSPIELSNSSNFTSISRSNSTDLLKKHKSTSFIRSSASSFSLIIPKKSEKVKQQEYEVQSNTSSCSSSVDKSQLHLPSSRRPSQSSQLMRRISQSRGIPESPVSLLDNTSSMSSFNVDKKIERCPSKKKLFVGKVLRRIASLHQKPPSPTPTNSSFAINEIRKAASVDTKRNRTKWKKHEEMIQVDGNDRPEGEEPPIITAFSYASTPPSKPKSSRWKTLIRPTSFLRNNHSIPSHIDL</sequence>
<dbReference type="InterPro" id="IPR051092">
    <property type="entry name" value="FYVE_RhoGEF_PH"/>
</dbReference>
<name>A0ABP9YBL4_9FUNG</name>
<dbReference type="SMART" id="SM00233">
    <property type="entry name" value="PH"/>
    <property type="match status" value="1"/>
</dbReference>
<comment type="caution">
    <text evidence="3">The sequence shown here is derived from an EMBL/GenBank/DDBJ whole genome shotgun (WGS) entry which is preliminary data.</text>
</comment>
<dbReference type="PANTHER" id="PTHR12673:SF270">
    <property type="entry name" value="FYVE-TYPE DOMAIN-CONTAINING PROTEIN"/>
    <property type="match status" value="1"/>
</dbReference>
<dbReference type="InterPro" id="IPR011993">
    <property type="entry name" value="PH-like_dom_sf"/>
</dbReference>
<dbReference type="InterPro" id="IPR000219">
    <property type="entry name" value="DH_dom"/>
</dbReference>
<feature type="compositionally biased region" description="Low complexity" evidence="1">
    <location>
        <begin position="554"/>
        <end position="582"/>
    </location>
</feature>
<dbReference type="SUPFAM" id="SSF48065">
    <property type="entry name" value="DBL homology domain (DH-domain)"/>
    <property type="match status" value="1"/>
</dbReference>
<dbReference type="Pfam" id="PF00169">
    <property type="entry name" value="PH"/>
    <property type="match status" value="1"/>
</dbReference>
<evidence type="ECO:0000256" key="1">
    <source>
        <dbReference type="SAM" id="MobiDB-lite"/>
    </source>
</evidence>
<dbReference type="Pfam" id="PF00621">
    <property type="entry name" value="RhoGEF"/>
    <property type="match status" value="1"/>
</dbReference>
<dbReference type="Gene3D" id="1.20.900.10">
    <property type="entry name" value="Dbl homology (DH) domain"/>
    <property type="match status" value="1"/>
</dbReference>
<protein>
    <recommendedName>
        <fullName evidence="2">DH domain-containing protein</fullName>
    </recommendedName>
</protein>
<accession>A0ABP9YBL4</accession>
<dbReference type="EMBL" id="BAABUJ010000034">
    <property type="protein sequence ID" value="GAA5804333.1"/>
    <property type="molecule type" value="Genomic_DNA"/>
</dbReference>
<reference evidence="3 4" key="1">
    <citation type="submission" date="2024-04" db="EMBL/GenBank/DDBJ databases">
        <title>genome sequences of Mucor flavus KT1a and Helicostylum pulchrum KT1b strains isolation_sourced from the surface of a dry-aged beef.</title>
        <authorList>
            <person name="Toyotome T."/>
            <person name="Hosono M."/>
            <person name="Torimaru M."/>
            <person name="Fukuda K."/>
            <person name="Mikami N."/>
        </authorList>
    </citation>
    <scope>NUCLEOTIDE SEQUENCE [LARGE SCALE GENOMIC DNA]</scope>
    <source>
        <strain evidence="3 4">KT1b</strain>
    </source>
</reference>
<dbReference type="InterPro" id="IPR001849">
    <property type="entry name" value="PH_domain"/>
</dbReference>
<organism evidence="3 4">
    <name type="scientific">Helicostylum pulchrum</name>
    <dbReference type="NCBI Taxonomy" id="562976"/>
    <lineage>
        <taxon>Eukaryota</taxon>
        <taxon>Fungi</taxon>
        <taxon>Fungi incertae sedis</taxon>
        <taxon>Mucoromycota</taxon>
        <taxon>Mucoromycotina</taxon>
        <taxon>Mucoromycetes</taxon>
        <taxon>Mucorales</taxon>
        <taxon>Mucorineae</taxon>
        <taxon>Mucoraceae</taxon>
        <taxon>Helicostylum</taxon>
    </lineage>
</organism>
<evidence type="ECO:0000313" key="3">
    <source>
        <dbReference type="EMBL" id="GAA5804333.1"/>
    </source>
</evidence>
<dbReference type="PANTHER" id="PTHR12673">
    <property type="entry name" value="FACIOGENITAL DYSPLASIA PROTEIN"/>
    <property type="match status" value="1"/>
</dbReference>